<keyword evidence="10" id="KW-0479">Metal-binding</keyword>
<dbReference type="Pfam" id="PF12804">
    <property type="entry name" value="NTP_transf_3"/>
    <property type="match status" value="1"/>
</dbReference>
<evidence type="ECO:0000256" key="5">
    <source>
        <dbReference type="ARBA" id="ARBA00022842"/>
    </source>
</evidence>
<keyword evidence="10" id="KW-0573">Peptidoglycan synthesis</keyword>
<keyword evidence="10" id="KW-0511">Multifunctional enzyme</keyword>
<dbReference type="EC" id="2.3.1.157" evidence="10"/>
<dbReference type="HAMAP" id="MF_01631">
    <property type="entry name" value="GlmU"/>
    <property type="match status" value="1"/>
</dbReference>
<dbReference type="InterPro" id="IPR038009">
    <property type="entry name" value="GlmU_C_LbH"/>
</dbReference>
<evidence type="ECO:0000256" key="8">
    <source>
        <dbReference type="ARBA" id="ARBA00048493"/>
    </source>
</evidence>
<comment type="catalytic activity">
    <reaction evidence="7 10">
        <text>alpha-D-glucosamine 1-phosphate + acetyl-CoA = N-acetyl-alpha-D-glucosamine 1-phosphate + CoA + H(+)</text>
        <dbReference type="Rhea" id="RHEA:13725"/>
        <dbReference type="ChEBI" id="CHEBI:15378"/>
        <dbReference type="ChEBI" id="CHEBI:57287"/>
        <dbReference type="ChEBI" id="CHEBI:57288"/>
        <dbReference type="ChEBI" id="CHEBI:57776"/>
        <dbReference type="ChEBI" id="CHEBI:58516"/>
        <dbReference type="EC" id="2.3.1.157"/>
    </reaction>
</comment>
<feature type="binding site" evidence="10">
    <location>
        <position position="226"/>
    </location>
    <ligand>
        <name>Mg(2+)</name>
        <dbReference type="ChEBI" id="CHEBI:18420"/>
    </ligand>
</feature>
<evidence type="ECO:0000313" key="13">
    <source>
        <dbReference type="Proteomes" id="UP000727907"/>
    </source>
</evidence>
<feature type="binding site" evidence="10">
    <location>
        <position position="422"/>
    </location>
    <ligand>
        <name>acetyl-CoA</name>
        <dbReference type="ChEBI" id="CHEBI:57288"/>
    </ligand>
</feature>
<dbReference type="CDD" id="cd02540">
    <property type="entry name" value="GT2_GlmU_N_bac"/>
    <property type="match status" value="1"/>
</dbReference>
<evidence type="ECO:0000256" key="10">
    <source>
        <dbReference type="HAMAP-Rule" id="MF_01631"/>
    </source>
</evidence>
<comment type="similarity">
    <text evidence="1 10">In the C-terminal section; belongs to the transferase hexapeptide repeat family.</text>
</comment>
<accession>A0ABS6IKY2</accession>
<keyword evidence="10" id="KW-0963">Cytoplasm</keyword>
<dbReference type="GO" id="GO:0003977">
    <property type="term" value="F:UDP-N-acetylglucosamine diphosphorylase activity"/>
    <property type="evidence" value="ECO:0007669"/>
    <property type="project" value="UniProtKB-EC"/>
</dbReference>
<evidence type="ECO:0000259" key="11">
    <source>
        <dbReference type="Pfam" id="PF12804"/>
    </source>
</evidence>
<dbReference type="Proteomes" id="UP000727907">
    <property type="component" value="Unassembled WGS sequence"/>
</dbReference>
<dbReference type="PANTHER" id="PTHR43584:SF3">
    <property type="entry name" value="BIFUNCTIONAL PROTEIN GLMU"/>
    <property type="match status" value="1"/>
</dbReference>
<comment type="caution">
    <text evidence="10">Lacks conserved residue(s) required for the propagation of feature annotation.</text>
</comment>
<feature type="binding site" evidence="10">
    <location>
        <position position="73"/>
    </location>
    <ligand>
        <name>UDP-N-acetyl-alpha-D-glucosamine</name>
        <dbReference type="ChEBI" id="CHEBI:57705"/>
    </ligand>
</feature>
<feature type="binding site" evidence="10">
    <location>
        <position position="24"/>
    </location>
    <ligand>
        <name>UDP-N-acetyl-alpha-D-glucosamine</name>
        <dbReference type="ChEBI" id="CHEBI:57705"/>
    </ligand>
</feature>
<organism evidence="12 13">
    <name type="scientific">Reyranella humidisoli</name>
    <dbReference type="NCBI Taxonomy" id="2849149"/>
    <lineage>
        <taxon>Bacteria</taxon>
        <taxon>Pseudomonadati</taxon>
        <taxon>Pseudomonadota</taxon>
        <taxon>Alphaproteobacteria</taxon>
        <taxon>Hyphomicrobiales</taxon>
        <taxon>Reyranellaceae</taxon>
        <taxon>Reyranella</taxon>
    </lineage>
</organism>
<reference evidence="12 13" key="1">
    <citation type="submission" date="2021-06" db="EMBL/GenBank/DDBJ databases">
        <authorList>
            <person name="Lee D.H."/>
        </authorList>
    </citation>
    <scope>NUCLEOTIDE SEQUENCE [LARGE SCALE GENOMIC DNA]</scope>
    <source>
        <strain evidence="12 13">MMS21-HV4-11</strain>
    </source>
</reference>
<feature type="binding site" evidence="10">
    <location>
        <begin position="10"/>
        <end position="13"/>
    </location>
    <ligand>
        <name>UDP-N-acetyl-alpha-D-glucosamine</name>
        <dbReference type="ChEBI" id="CHEBI:57705"/>
    </ligand>
</feature>
<evidence type="ECO:0000256" key="2">
    <source>
        <dbReference type="ARBA" id="ARBA00007947"/>
    </source>
</evidence>
<feature type="region of interest" description="Linker" evidence="10">
    <location>
        <begin position="229"/>
        <end position="249"/>
    </location>
</feature>
<evidence type="ECO:0000256" key="3">
    <source>
        <dbReference type="ARBA" id="ARBA00022679"/>
    </source>
</evidence>
<protein>
    <recommendedName>
        <fullName evidence="10">Bifunctional protein GlmU</fullName>
    </recommendedName>
    <domain>
        <recommendedName>
            <fullName evidence="10">UDP-N-acetylglucosamine pyrophosphorylase</fullName>
            <ecNumber evidence="10">2.7.7.23</ecNumber>
        </recommendedName>
        <alternativeName>
            <fullName evidence="10">N-acetylglucosamine-1-phosphate uridyltransferase</fullName>
        </alternativeName>
    </domain>
    <domain>
        <recommendedName>
            <fullName evidence="10">Glucosamine-1-phosphate N-acetyltransferase</fullName>
            <ecNumber evidence="10">2.3.1.157</ecNumber>
        </recommendedName>
    </domain>
</protein>
<evidence type="ECO:0000313" key="12">
    <source>
        <dbReference type="EMBL" id="MBU8875261.1"/>
    </source>
</evidence>
<keyword evidence="10" id="KW-0961">Cell wall biogenesis/degradation</keyword>
<feature type="binding site" evidence="10">
    <location>
        <position position="226"/>
    </location>
    <ligand>
        <name>UDP-N-acetyl-alpha-D-glucosamine</name>
        <dbReference type="ChEBI" id="CHEBI:57705"/>
    </ligand>
</feature>
<keyword evidence="5 10" id="KW-0460">Magnesium</keyword>
<feature type="binding site" evidence="10">
    <location>
        <begin position="78"/>
        <end position="79"/>
    </location>
    <ligand>
        <name>UDP-N-acetyl-alpha-D-glucosamine</name>
        <dbReference type="ChEBI" id="CHEBI:57705"/>
    </ligand>
</feature>
<feature type="active site" description="Proton acceptor" evidence="10">
    <location>
        <position position="345"/>
    </location>
</feature>
<feature type="binding site" evidence="10">
    <location>
        <position position="359"/>
    </location>
    <ligand>
        <name>UDP-N-acetyl-alpha-D-glucosamine</name>
        <dbReference type="ChEBI" id="CHEBI:57705"/>
    </ligand>
</feature>
<evidence type="ECO:0000256" key="7">
    <source>
        <dbReference type="ARBA" id="ARBA00048247"/>
    </source>
</evidence>
<dbReference type="InterPro" id="IPR005882">
    <property type="entry name" value="Bifunctional_GlmU"/>
</dbReference>
<comment type="function">
    <text evidence="9 10">Catalyzes the last two sequential reactions in the de novo biosynthetic pathway for UDP-N-acetylglucosamine (UDP-GlcNAc). The C-terminal domain catalyzes the transfer of acetyl group from acetyl coenzyme A to glucosamine-1-phosphate (GlcN-1-P) to produce N-acetylglucosamine-1-phosphate (GlcNAc-1-P), which is converted into UDP-GlcNAc by the transfer of uridine 5-monophosphate (from uridine 5-triphosphate), a reaction catalyzed by the N-terminal domain.</text>
</comment>
<evidence type="ECO:0000256" key="1">
    <source>
        <dbReference type="ARBA" id="ARBA00007707"/>
    </source>
</evidence>
<sequence length="457" mass="47089">MKSPIAVVVLAAGAGTRMKSALPKVLHPLANLPMVAHVLANAAALKPGRIVGVIAPGATGVARAFAPHPTAVQDRPLGTGHAARAALGALKGHDGPVLVVFGDAPLVTTESLRKLVAACGKARAAVGVLGFKARDPSPYGRLIVEGGELVRIVESKDADAAERAVDFCNSGVMCIDGRLIAKLLGAIRDDNVKREFYLTDAVRIARAAGHKAIAVAGEEAEFQGINSRVELAVAEQALQQRLRHAAMLGGVTMTDPGTVWLSADTKFGTDVTIGPNVRFGLGVTVGANTVIRAFCDIEGARIGKGAIIGPFARIRPGSDVADEAHIGNFVELKATRMGRGAKANHLAYLGDADIGPGSNIGAGTIAVNYDGYGKHRTVIGPDVFIGSNSSLVAPLRVGKGANVTAGSVVTEDVPADAVAFGRARQVTKKGRATALRAKLRDRAVAARKAAAERSSKK</sequence>
<keyword evidence="13" id="KW-1185">Reference proteome</keyword>
<keyword evidence="6 10" id="KW-0012">Acyltransferase</keyword>
<feature type="domain" description="MobA-like NTP transferase" evidence="11">
    <location>
        <begin position="7"/>
        <end position="139"/>
    </location>
</feature>
<dbReference type="InterPro" id="IPR025877">
    <property type="entry name" value="MobA-like_NTP_Trfase"/>
</dbReference>
<comment type="similarity">
    <text evidence="2 10">In the N-terminal section; belongs to the N-acetylglucosamine-1-phosphate uridyltransferase family.</text>
</comment>
<comment type="cofactor">
    <cofactor evidence="10">
        <name>Mg(2+)</name>
        <dbReference type="ChEBI" id="CHEBI:18420"/>
    </cofactor>
    <text evidence="10">Binds 1 Mg(2+) ion per subunit.</text>
</comment>
<keyword evidence="10" id="KW-0677">Repeat</keyword>
<keyword evidence="10" id="KW-0133">Cell shape</keyword>
<comment type="pathway">
    <text evidence="10">Bacterial outer membrane biogenesis; LPS lipid A biosynthesis.</text>
</comment>
<comment type="caution">
    <text evidence="12">The sequence shown here is derived from an EMBL/GenBank/DDBJ whole genome shotgun (WGS) entry which is preliminary data.</text>
</comment>
<comment type="pathway">
    <text evidence="10">Nucleotide-sugar biosynthesis; UDP-N-acetyl-alpha-D-glucosamine biosynthesis; UDP-N-acetyl-alpha-D-glucosamine from N-acetyl-alpha-D-glucosamine 1-phosphate: step 1/1.</text>
</comment>
<dbReference type="NCBIfam" id="TIGR01173">
    <property type="entry name" value="glmU"/>
    <property type="match status" value="1"/>
</dbReference>
<feature type="binding site" evidence="10">
    <location>
        <begin position="368"/>
        <end position="369"/>
    </location>
    <ligand>
        <name>acetyl-CoA</name>
        <dbReference type="ChEBI" id="CHEBI:57288"/>
    </ligand>
</feature>
<feature type="region of interest" description="N-acetyltransferase" evidence="10">
    <location>
        <begin position="250"/>
        <end position="457"/>
    </location>
</feature>
<proteinExistence type="inferred from homology"/>
<feature type="binding site" evidence="10">
    <location>
        <position position="169"/>
    </location>
    <ligand>
        <name>UDP-N-acetyl-alpha-D-glucosamine</name>
        <dbReference type="ChEBI" id="CHEBI:57705"/>
    </ligand>
</feature>
<feature type="binding site" evidence="10">
    <location>
        <position position="154"/>
    </location>
    <ligand>
        <name>UDP-N-acetyl-alpha-D-glucosamine</name>
        <dbReference type="ChEBI" id="CHEBI:57705"/>
    </ligand>
</feature>
<name>A0ABS6IKY2_9HYPH</name>
<keyword evidence="3 10" id="KW-0808">Transferase</keyword>
<feature type="binding site" evidence="10">
    <location>
        <position position="333"/>
    </location>
    <ligand>
        <name>UDP-N-acetyl-alpha-D-glucosamine</name>
        <dbReference type="ChEBI" id="CHEBI:57705"/>
    </ligand>
</feature>
<dbReference type="EC" id="2.7.7.23" evidence="10"/>
<evidence type="ECO:0000256" key="6">
    <source>
        <dbReference type="ARBA" id="ARBA00023315"/>
    </source>
</evidence>
<feature type="binding site" evidence="10">
    <location>
        <position position="387"/>
    </location>
    <ligand>
        <name>acetyl-CoA</name>
        <dbReference type="ChEBI" id="CHEBI:57288"/>
    </ligand>
</feature>
<gene>
    <name evidence="10 12" type="primary">glmU</name>
    <name evidence="12" type="ORF">KQ910_15920</name>
</gene>
<dbReference type="InterPro" id="IPR050065">
    <property type="entry name" value="GlmU-like"/>
</dbReference>
<comment type="subcellular location">
    <subcellularLocation>
        <location evidence="10">Cytoplasm</location>
    </subcellularLocation>
</comment>
<evidence type="ECO:0000256" key="4">
    <source>
        <dbReference type="ARBA" id="ARBA00022695"/>
    </source>
</evidence>
<feature type="region of interest" description="Pyrophosphorylase" evidence="10">
    <location>
        <begin position="1"/>
        <end position="228"/>
    </location>
</feature>
<dbReference type="RefSeq" id="WP_216962222.1">
    <property type="nucleotide sequence ID" value="NZ_JAHOPB010000001.1"/>
</dbReference>
<dbReference type="CDD" id="cd03353">
    <property type="entry name" value="LbH_GlmU_C"/>
    <property type="match status" value="1"/>
</dbReference>
<comment type="catalytic activity">
    <reaction evidence="8 10">
        <text>N-acetyl-alpha-D-glucosamine 1-phosphate + UTP + H(+) = UDP-N-acetyl-alpha-D-glucosamine + diphosphate</text>
        <dbReference type="Rhea" id="RHEA:13509"/>
        <dbReference type="ChEBI" id="CHEBI:15378"/>
        <dbReference type="ChEBI" id="CHEBI:33019"/>
        <dbReference type="ChEBI" id="CHEBI:46398"/>
        <dbReference type="ChEBI" id="CHEBI:57705"/>
        <dbReference type="ChEBI" id="CHEBI:57776"/>
        <dbReference type="EC" id="2.7.7.23"/>
    </reaction>
</comment>
<feature type="binding site" evidence="10">
    <location>
        <position position="405"/>
    </location>
    <ligand>
        <name>acetyl-CoA</name>
        <dbReference type="ChEBI" id="CHEBI:57288"/>
    </ligand>
</feature>
<keyword evidence="4 10" id="KW-0548">Nucleotidyltransferase</keyword>
<feature type="binding site" evidence="10">
    <location>
        <position position="140"/>
    </location>
    <ligand>
        <name>UDP-N-acetyl-alpha-D-glucosamine</name>
        <dbReference type="ChEBI" id="CHEBI:57705"/>
    </ligand>
</feature>
<evidence type="ECO:0000256" key="9">
    <source>
        <dbReference type="ARBA" id="ARBA00049628"/>
    </source>
</evidence>
<feature type="binding site" evidence="10">
    <location>
        <position position="362"/>
    </location>
    <ligand>
        <name>acetyl-CoA</name>
        <dbReference type="ChEBI" id="CHEBI:57288"/>
    </ligand>
</feature>
<dbReference type="PANTHER" id="PTHR43584">
    <property type="entry name" value="NUCLEOTIDYL TRANSFERASE"/>
    <property type="match status" value="1"/>
</dbReference>
<comment type="subunit">
    <text evidence="10">Homotrimer.</text>
</comment>
<dbReference type="EMBL" id="JAHOPB010000001">
    <property type="protein sequence ID" value="MBU8875261.1"/>
    <property type="molecule type" value="Genomic_DNA"/>
</dbReference>
<dbReference type="NCBIfam" id="NF010933">
    <property type="entry name" value="PRK14353.1"/>
    <property type="match status" value="1"/>
</dbReference>
<feature type="binding site" evidence="10">
    <location>
        <position position="103"/>
    </location>
    <ligand>
        <name>Mg(2+)</name>
        <dbReference type="ChEBI" id="CHEBI:18420"/>
    </ligand>
</feature>
<feature type="binding site" evidence="10">
    <location>
        <position position="348"/>
    </location>
    <ligand>
        <name>UDP-N-acetyl-alpha-D-glucosamine</name>
        <dbReference type="ChEBI" id="CHEBI:57705"/>
    </ligand>
</feature>
<feature type="binding site" evidence="10">
    <location>
        <position position="315"/>
    </location>
    <ligand>
        <name>UDP-N-acetyl-alpha-D-glucosamine</name>
        <dbReference type="ChEBI" id="CHEBI:57705"/>
    </ligand>
</feature>
<comment type="pathway">
    <text evidence="10">Nucleotide-sugar biosynthesis; UDP-N-acetyl-alpha-D-glucosamine biosynthesis; N-acetyl-alpha-D-glucosamine 1-phosphate from alpha-D-glucosamine 6-phosphate (route II): step 2/2.</text>
</comment>